<keyword evidence="1" id="KW-0675">Receptor</keyword>
<reference evidence="1" key="1">
    <citation type="submission" date="2021-08" db="EMBL/GenBank/DDBJ databases">
        <title>The first chromosome-level gecko genome reveals the dynamic sex chromosomes of Neotropical dwarf geckos (Sphaerodactylidae: Sphaerodactylus).</title>
        <authorList>
            <person name="Pinto B.J."/>
            <person name="Keating S.E."/>
            <person name="Gamble T."/>
        </authorList>
    </citation>
    <scope>NUCLEOTIDE SEQUENCE</scope>
    <source>
        <strain evidence="1">TG3544</strain>
    </source>
</reference>
<accession>A0ACB8FGS6</accession>
<keyword evidence="2" id="KW-1185">Reference proteome</keyword>
<evidence type="ECO:0000313" key="1">
    <source>
        <dbReference type="EMBL" id="KAH8004676.1"/>
    </source>
</evidence>
<gene>
    <name evidence="1" type="primary">EPHA3_2</name>
    <name evidence="1" type="ORF">K3G42_016942</name>
</gene>
<organism evidence="1 2">
    <name type="scientific">Sphaerodactylus townsendi</name>
    <dbReference type="NCBI Taxonomy" id="933632"/>
    <lineage>
        <taxon>Eukaryota</taxon>
        <taxon>Metazoa</taxon>
        <taxon>Chordata</taxon>
        <taxon>Craniata</taxon>
        <taxon>Vertebrata</taxon>
        <taxon>Euteleostomi</taxon>
        <taxon>Lepidosauria</taxon>
        <taxon>Squamata</taxon>
        <taxon>Bifurcata</taxon>
        <taxon>Gekkota</taxon>
        <taxon>Sphaerodactylidae</taxon>
        <taxon>Sphaerodactylus</taxon>
    </lineage>
</organism>
<sequence length="121" mass="13163">MACTRPPTAPRNVISNINETSVILDWSWPLDTGGRKDVTFNIVCKKCGGTAKLCEPCSVNVRFIPRQIGLTNTTVTVVDLLAHTNYTFEIDAVNGVSDLSTLTRQFAAVSITTNQAVRSFS</sequence>
<dbReference type="EMBL" id="CM037617">
    <property type="protein sequence ID" value="KAH8004676.1"/>
    <property type="molecule type" value="Genomic_DNA"/>
</dbReference>
<comment type="caution">
    <text evidence="1">The sequence shown here is derived from an EMBL/GenBank/DDBJ whole genome shotgun (WGS) entry which is preliminary data.</text>
</comment>
<proteinExistence type="predicted"/>
<protein>
    <submittedName>
        <fullName evidence="1">Ephrin type-A receptor 3</fullName>
    </submittedName>
</protein>
<name>A0ACB8FGS6_9SAUR</name>
<evidence type="ECO:0000313" key="2">
    <source>
        <dbReference type="Proteomes" id="UP000827872"/>
    </source>
</evidence>
<dbReference type="Proteomes" id="UP000827872">
    <property type="component" value="Linkage Group LG04"/>
</dbReference>